<name>A0A5D3E011_CUCMM</name>
<keyword evidence="3" id="KW-0808">Transferase</keyword>
<keyword evidence="3" id="KW-0695">RNA-directed DNA polymerase</keyword>
<comment type="caution">
    <text evidence="3">The sequence shown here is derived from an EMBL/GenBank/DDBJ whole genome shotgun (WGS) entry which is preliminary data.</text>
</comment>
<evidence type="ECO:0000313" key="3">
    <source>
        <dbReference type="EMBL" id="TYK29048.1"/>
    </source>
</evidence>
<reference evidence="4 5" key="1">
    <citation type="submission" date="2019-08" db="EMBL/GenBank/DDBJ databases">
        <title>Draft genome sequences of two oriental melons (Cucumis melo L. var makuwa).</title>
        <authorList>
            <person name="Kwon S.-Y."/>
        </authorList>
    </citation>
    <scope>NUCLEOTIDE SEQUENCE [LARGE SCALE GENOMIC DNA]</scope>
    <source>
        <strain evidence="5">cv. Chang Bougi</strain>
        <strain evidence="4">cv. SW 3</strain>
        <tissue evidence="3">Leaf</tissue>
    </source>
</reference>
<dbReference type="OrthoDB" id="1939000at2759"/>
<keyword evidence="3" id="KW-0548">Nucleotidyltransferase</keyword>
<dbReference type="AlphaFoldDB" id="A0A5D3E011"/>
<feature type="compositionally biased region" description="Basic and acidic residues" evidence="1">
    <location>
        <begin position="91"/>
        <end position="103"/>
    </location>
</feature>
<dbReference type="Proteomes" id="UP000321393">
    <property type="component" value="Unassembled WGS sequence"/>
</dbReference>
<evidence type="ECO:0000313" key="2">
    <source>
        <dbReference type="EMBL" id="KAA0056479.1"/>
    </source>
</evidence>
<evidence type="ECO:0000256" key="1">
    <source>
        <dbReference type="SAM" id="MobiDB-lite"/>
    </source>
</evidence>
<feature type="region of interest" description="Disordered" evidence="1">
    <location>
        <begin position="83"/>
        <end position="107"/>
    </location>
</feature>
<dbReference type="Proteomes" id="UP000321947">
    <property type="component" value="Unassembled WGS sequence"/>
</dbReference>
<sequence>MVTEEAKVTLAMMHLSKKELRSQFFPENVEIFARRKLHELKHTDSIREVETVARTKLHEQRVQDLTSTYATIERLFDLSNDSQEASLASDSDDKLGQTEREVDQTEECDFPRIRASKLLSSLQKKGLTRDEPTFMAIPLHSLENSGDTVPKDILCVLEKYCDMMPDSLPKSLLLRRMIDHEIKLVPGEKPSAKNAYRMTPPKLTEL</sequence>
<dbReference type="GO" id="GO:0003964">
    <property type="term" value="F:RNA-directed DNA polymerase activity"/>
    <property type="evidence" value="ECO:0007669"/>
    <property type="project" value="UniProtKB-KW"/>
</dbReference>
<organism evidence="3 5">
    <name type="scientific">Cucumis melo var. makuwa</name>
    <name type="common">Oriental melon</name>
    <dbReference type="NCBI Taxonomy" id="1194695"/>
    <lineage>
        <taxon>Eukaryota</taxon>
        <taxon>Viridiplantae</taxon>
        <taxon>Streptophyta</taxon>
        <taxon>Embryophyta</taxon>
        <taxon>Tracheophyta</taxon>
        <taxon>Spermatophyta</taxon>
        <taxon>Magnoliopsida</taxon>
        <taxon>eudicotyledons</taxon>
        <taxon>Gunneridae</taxon>
        <taxon>Pentapetalae</taxon>
        <taxon>rosids</taxon>
        <taxon>fabids</taxon>
        <taxon>Cucurbitales</taxon>
        <taxon>Cucurbitaceae</taxon>
        <taxon>Benincaseae</taxon>
        <taxon>Cucumis</taxon>
    </lineage>
</organism>
<gene>
    <name evidence="3" type="ORF">E5676_scaffold120G001660</name>
    <name evidence="2" type="ORF">E6C27_scaffold186G002550</name>
</gene>
<evidence type="ECO:0000313" key="5">
    <source>
        <dbReference type="Proteomes" id="UP000321947"/>
    </source>
</evidence>
<protein>
    <submittedName>
        <fullName evidence="3">RNA-directed DNA polymerase-like protein</fullName>
    </submittedName>
</protein>
<evidence type="ECO:0000313" key="4">
    <source>
        <dbReference type="Proteomes" id="UP000321393"/>
    </source>
</evidence>
<accession>A0A5D3E011</accession>
<proteinExistence type="predicted"/>
<dbReference type="EMBL" id="SSTD01001877">
    <property type="protein sequence ID" value="TYK29048.1"/>
    <property type="molecule type" value="Genomic_DNA"/>
</dbReference>
<dbReference type="EMBL" id="SSTE01007511">
    <property type="protein sequence ID" value="KAA0056479.1"/>
    <property type="molecule type" value="Genomic_DNA"/>
</dbReference>